<feature type="domain" description="Gamma tubulin complex component protein N-terminal" evidence="8">
    <location>
        <begin position="3"/>
        <end position="231"/>
    </location>
</feature>
<evidence type="ECO:0000259" key="8">
    <source>
        <dbReference type="Pfam" id="PF17681"/>
    </source>
</evidence>
<comment type="subcellular location">
    <subcellularLocation>
        <location evidence="1">Cytoplasm</location>
        <location evidence="1">Cytoskeleton</location>
    </subcellularLocation>
</comment>
<gene>
    <name evidence="9" type="ORF">DBRI00130_LOCUS41696</name>
</gene>
<dbReference type="Gene3D" id="1.20.120.1900">
    <property type="entry name" value="Gamma-tubulin complex, C-terminal domain"/>
    <property type="match status" value="1"/>
</dbReference>
<dbReference type="GO" id="GO:0051321">
    <property type="term" value="P:meiotic cell cycle"/>
    <property type="evidence" value="ECO:0007669"/>
    <property type="project" value="TreeGrafter"/>
</dbReference>
<evidence type="ECO:0000256" key="2">
    <source>
        <dbReference type="ARBA" id="ARBA00010337"/>
    </source>
</evidence>
<dbReference type="GO" id="GO:0031122">
    <property type="term" value="P:cytoplasmic microtubule organization"/>
    <property type="evidence" value="ECO:0007669"/>
    <property type="project" value="TreeGrafter"/>
</dbReference>
<feature type="domain" description="Gamma tubulin complex component C-terminal" evidence="7">
    <location>
        <begin position="345"/>
        <end position="809"/>
    </location>
</feature>
<evidence type="ECO:0000256" key="4">
    <source>
        <dbReference type="ARBA" id="ARBA00022701"/>
    </source>
</evidence>
<evidence type="ECO:0000256" key="5">
    <source>
        <dbReference type="ARBA" id="ARBA00023212"/>
    </source>
</evidence>
<accession>A0A7S4T1N8</accession>
<dbReference type="InterPro" id="IPR007259">
    <property type="entry name" value="GCP"/>
</dbReference>
<feature type="region of interest" description="Disordered" evidence="6">
    <location>
        <begin position="430"/>
        <end position="475"/>
    </location>
</feature>
<dbReference type="PANTHER" id="PTHR19302:SF14">
    <property type="entry name" value="GAMMA-TUBULIN COMPLEX COMPONENT 3"/>
    <property type="match status" value="1"/>
</dbReference>
<evidence type="ECO:0000256" key="3">
    <source>
        <dbReference type="ARBA" id="ARBA00022490"/>
    </source>
</evidence>
<dbReference type="InterPro" id="IPR041470">
    <property type="entry name" value="GCP_N"/>
</dbReference>
<reference evidence="9" key="1">
    <citation type="submission" date="2021-01" db="EMBL/GenBank/DDBJ databases">
        <authorList>
            <person name="Corre E."/>
            <person name="Pelletier E."/>
            <person name="Niang G."/>
            <person name="Scheremetjew M."/>
            <person name="Finn R."/>
            <person name="Kale V."/>
            <person name="Holt S."/>
            <person name="Cochrane G."/>
            <person name="Meng A."/>
            <person name="Brown T."/>
            <person name="Cohen L."/>
        </authorList>
    </citation>
    <scope>NUCLEOTIDE SEQUENCE</scope>
    <source>
        <strain evidence="9">GSO104</strain>
    </source>
</reference>
<feature type="compositionally biased region" description="Acidic residues" evidence="6">
    <location>
        <begin position="456"/>
        <end position="472"/>
    </location>
</feature>
<evidence type="ECO:0000313" key="9">
    <source>
        <dbReference type="EMBL" id="CAE4662715.1"/>
    </source>
</evidence>
<feature type="region of interest" description="Disordered" evidence="6">
    <location>
        <begin position="239"/>
        <end position="259"/>
    </location>
</feature>
<evidence type="ECO:0000256" key="1">
    <source>
        <dbReference type="ARBA" id="ARBA00004245"/>
    </source>
</evidence>
<dbReference type="GO" id="GO:0043015">
    <property type="term" value="F:gamma-tubulin binding"/>
    <property type="evidence" value="ECO:0007669"/>
    <property type="project" value="InterPro"/>
</dbReference>
<dbReference type="InterPro" id="IPR040457">
    <property type="entry name" value="GCP_C"/>
</dbReference>
<keyword evidence="4" id="KW-0493">Microtubule</keyword>
<dbReference type="GO" id="GO:0007020">
    <property type="term" value="P:microtubule nucleation"/>
    <property type="evidence" value="ECO:0007669"/>
    <property type="project" value="InterPro"/>
</dbReference>
<dbReference type="PANTHER" id="PTHR19302">
    <property type="entry name" value="GAMMA TUBULIN COMPLEX PROTEIN"/>
    <property type="match status" value="1"/>
</dbReference>
<dbReference type="GO" id="GO:0051011">
    <property type="term" value="F:microtubule minus-end binding"/>
    <property type="evidence" value="ECO:0007669"/>
    <property type="project" value="TreeGrafter"/>
</dbReference>
<dbReference type="Pfam" id="PF17681">
    <property type="entry name" value="GCP_N_terminal"/>
    <property type="match status" value="1"/>
</dbReference>
<dbReference type="GO" id="GO:0000930">
    <property type="term" value="C:gamma-tubulin complex"/>
    <property type="evidence" value="ECO:0007669"/>
    <property type="project" value="TreeGrafter"/>
</dbReference>
<comment type="similarity">
    <text evidence="2">Belongs to the TUBGCP family.</text>
</comment>
<dbReference type="AlphaFoldDB" id="A0A7S4T1N8"/>
<dbReference type="GO" id="GO:0005874">
    <property type="term" value="C:microtubule"/>
    <property type="evidence" value="ECO:0007669"/>
    <property type="project" value="UniProtKB-KW"/>
</dbReference>
<keyword evidence="3" id="KW-0963">Cytoplasm</keyword>
<name>A0A7S4T1N8_9STRA</name>
<proteinExistence type="inferred from homology"/>
<dbReference type="Pfam" id="PF04130">
    <property type="entry name" value="GCP_C_terminal"/>
    <property type="match status" value="1"/>
</dbReference>
<evidence type="ECO:0000259" key="7">
    <source>
        <dbReference type="Pfam" id="PF04130"/>
    </source>
</evidence>
<dbReference type="EMBL" id="HBNS01057967">
    <property type="protein sequence ID" value="CAE4662715.1"/>
    <property type="molecule type" value="Transcribed_RNA"/>
</dbReference>
<evidence type="ECO:0000256" key="6">
    <source>
        <dbReference type="SAM" id="MobiDB-lite"/>
    </source>
</evidence>
<dbReference type="GO" id="GO:0000922">
    <property type="term" value="C:spindle pole"/>
    <property type="evidence" value="ECO:0007669"/>
    <property type="project" value="InterPro"/>
</dbReference>
<dbReference type="GO" id="GO:0000278">
    <property type="term" value="P:mitotic cell cycle"/>
    <property type="evidence" value="ECO:0007669"/>
    <property type="project" value="TreeGrafter"/>
</dbReference>
<organism evidence="9">
    <name type="scientific">Ditylum brightwellii</name>
    <dbReference type="NCBI Taxonomy" id="49249"/>
    <lineage>
        <taxon>Eukaryota</taxon>
        <taxon>Sar</taxon>
        <taxon>Stramenopiles</taxon>
        <taxon>Ochrophyta</taxon>
        <taxon>Bacillariophyta</taxon>
        <taxon>Mediophyceae</taxon>
        <taxon>Lithodesmiophycidae</taxon>
        <taxon>Lithodesmiales</taxon>
        <taxon>Lithodesmiaceae</taxon>
        <taxon>Ditylum</taxon>
    </lineage>
</organism>
<keyword evidence="5" id="KW-0206">Cytoskeleton</keyword>
<dbReference type="InterPro" id="IPR042241">
    <property type="entry name" value="GCP_C_sf"/>
</dbReference>
<feature type="compositionally biased region" description="Polar residues" evidence="6">
    <location>
        <begin position="241"/>
        <end position="259"/>
    </location>
</feature>
<dbReference type="GO" id="GO:0051225">
    <property type="term" value="P:spindle assembly"/>
    <property type="evidence" value="ECO:0007669"/>
    <property type="project" value="TreeGrafter"/>
</dbReference>
<protein>
    <recommendedName>
        <fullName evidence="10">Spindle pole body component</fullName>
    </recommendedName>
</protein>
<evidence type="ECO:0008006" key="10">
    <source>
        <dbReference type="Google" id="ProtNLM"/>
    </source>
</evidence>
<sequence>MKKNVGAVSRALASALLVELNEYHRLVAVLESQLNDNYTTSSFSPKKSSERLTLRRLILHLRTPLTRLRTLAILTDGIMCSSSSDNHFYPIVTGGKLVHALHSHSNHGDTRHKLLLQSLTYESSKPWYDALYEWTTQGRLILDHHHHHHQYNPYNNSKNLELNEEGEFFVEEDKSISIEHMWHGRYILKKDRIPHSIMDEKLARNILVLGKGINFVRKCLGYVDWAPDLNNVAFEEDEMNRSSGDGRSNTTGFFSVGNNSNDRFGGGSYYHNRDNDDHYKDDETRRNDKKVALGYHYDPPSLASIRGGAGGFLDGGSILHQTISRASRLVHSHILSSLLGDDHQLFQHLWALKQFLFLGQGDFVTALMGLLHREFDGRLGSKTDGLYFHTMMSILEHAIRTTNARFLPQNVLDRLKVELNYGDDGGGQYAMGPPLSVVGGEGNERKRGAKKGNGFSDDEDGDSLSEEEDDEVGQNKKKRDSWDIFSLVYDVDAPLTAVVHPSAMKQYKRIFDLLFRLKRIEWMLNRTWRNSTALNHAMGSSARRGDFGGFGDSGNDEWAAATALLRRVSMTTQSMLHFTSNLQSYFMFEVLEVGWKGLVRKIKSARTLDELIEAHDAYLEEIVEKSLLENEDDTTQSEEGRSSYTNVPSLAKQLKNVLDITLRFCKLQDRIFCDALDSIDTAARRRRRAERRSKAGRWGYVEKDIAASDLYTATFRRLANAKRKQEMEKISGSFDVALKNLLATLNREINEPSSHQNSYAILGNMSSPQPLHRDDGNIIRGEHQQQQLHLENHDSLRFLTFRLDFSEYYTKQS</sequence>